<feature type="binding site" evidence="7">
    <location>
        <position position="72"/>
    </location>
    <ligand>
        <name>substrate</name>
    </ligand>
</feature>
<dbReference type="SUPFAM" id="SSF51726">
    <property type="entry name" value="UROD/MetE-like"/>
    <property type="match status" value="1"/>
</dbReference>
<dbReference type="InterPro" id="IPR038071">
    <property type="entry name" value="UROD/MetE-like_sf"/>
</dbReference>
<keyword evidence="7" id="KW-0963">Cytoplasm</keyword>
<dbReference type="InterPro" id="IPR006361">
    <property type="entry name" value="Uroporphyrinogen_deCO2ase_HemE"/>
</dbReference>
<feature type="binding site" evidence="7">
    <location>
        <position position="148"/>
    </location>
    <ligand>
        <name>substrate</name>
    </ligand>
</feature>
<organism evidence="12 13">
    <name type="scientific">Puniceispirillum marinum (strain IMCC1322)</name>
    <dbReference type="NCBI Taxonomy" id="488538"/>
    <lineage>
        <taxon>Bacteria</taxon>
        <taxon>Pseudomonadati</taxon>
        <taxon>Pseudomonadota</taxon>
        <taxon>Alphaproteobacteria</taxon>
        <taxon>Candidatus Puniceispirillales</taxon>
        <taxon>Candidatus Puniceispirillaceae</taxon>
        <taxon>Candidatus Puniceispirillum</taxon>
    </lineage>
</organism>
<feature type="binding site" evidence="7">
    <location>
        <position position="203"/>
    </location>
    <ligand>
        <name>substrate</name>
    </ligand>
</feature>
<accession>D5BUD7</accession>
<dbReference type="GO" id="GO:0005829">
    <property type="term" value="C:cytosol"/>
    <property type="evidence" value="ECO:0007669"/>
    <property type="project" value="TreeGrafter"/>
</dbReference>
<gene>
    <name evidence="7" type="primary">hemE</name>
    <name evidence="12" type="ordered locus">SAR116_1641</name>
</gene>
<name>D5BUD7_PUNMI</name>
<feature type="domain" description="Uroporphyrinogen decarboxylase (URO-D)" evidence="10">
    <location>
        <begin position="17"/>
        <end position="26"/>
    </location>
</feature>
<evidence type="ECO:0000256" key="7">
    <source>
        <dbReference type="HAMAP-Rule" id="MF_00218"/>
    </source>
</evidence>
<dbReference type="PANTHER" id="PTHR21091">
    <property type="entry name" value="METHYLTETRAHYDROFOLATE:HOMOCYSTEINE METHYLTRANSFERASE RELATED"/>
    <property type="match status" value="1"/>
</dbReference>
<dbReference type="Pfam" id="PF01208">
    <property type="entry name" value="URO-D"/>
    <property type="match status" value="1"/>
</dbReference>
<dbReference type="eggNOG" id="COG0407">
    <property type="taxonomic scope" value="Bacteria"/>
</dbReference>
<comment type="similarity">
    <text evidence="2 7 9">Belongs to the uroporphyrinogen decarboxylase family.</text>
</comment>
<dbReference type="GO" id="GO:0019353">
    <property type="term" value="P:protoporphyrinogen IX biosynthetic process from glutamate"/>
    <property type="evidence" value="ECO:0007669"/>
    <property type="project" value="TreeGrafter"/>
</dbReference>
<evidence type="ECO:0000256" key="3">
    <source>
        <dbReference type="ARBA" id="ARBA00012288"/>
    </source>
</evidence>
<dbReference type="Proteomes" id="UP000007460">
    <property type="component" value="Chromosome"/>
</dbReference>
<keyword evidence="13" id="KW-1185">Reference proteome</keyword>
<evidence type="ECO:0000256" key="9">
    <source>
        <dbReference type="RuleBase" id="RU004169"/>
    </source>
</evidence>
<dbReference type="UniPathway" id="UPA00251">
    <property type="reaction ID" value="UER00321"/>
</dbReference>
<dbReference type="GO" id="GO:0004853">
    <property type="term" value="F:uroporphyrinogen decarboxylase activity"/>
    <property type="evidence" value="ECO:0007669"/>
    <property type="project" value="UniProtKB-UniRule"/>
</dbReference>
<evidence type="ECO:0000259" key="10">
    <source>
        <dbReference type="PROSITE" id="PS00906"/>
    </source>
</evidence>
<comment type="pathway">
    <text evidence="1 7 8">Porphyrin-containing compound metabolism; protoporphyrin-IX biosynthesis; coproporphyrinogen-III from 5-aminolevulinate: step 4/4.</text>
</comment>
<keyword evidence="6 7" id="KW-0627">Porphyrin biosynthesis</keyword>
<sequence>MSGFLKTLAGQKMPIPPIWMMRQAGRYLKEYRDIRETTPDFISFCLDAEKASNVTIQPIVRFGFDAAIIFSDILMVPWALDRNVRFKPNHGPMLDPLADAASLDEALLADVPTKLAPVANAITRTRSLLRDDTALIGFAGAPWTVMTYMLEGGSSKDFNLSRQMLWNDPAGFDKIMDIVTQATIEFLCLQAHAGADALMLFDSWASAVPSWHRDAVVNKPAATIIAALRARGISQPVIGFPKGIGEGILPYVDQVGVDALGLDHGMDIRWAHKNLPAYLPVQGNLDPISLLSGDDVMLANIDDILGVFADRPHIFNLGHGITPATPIANVTKMITHVRQAR</sequence>
<dbReference type="HOGENOM" id="CLU_040933_0_0_5"/>
<dbReference type="KEGG" id="apb:SAR116_1641"/>
<keyword evidence="4 7" id="KW-0210">Decarboxylase</keyword>
<dbReference type="NCBIfam" id="TIGR01464">
    <property type="entry name" value="hemE"/>
    <property type="match status" value="1"/>
</dbReference>
<feature type="domain" description="Uroporphyrinogen decarboxylase (URO-D)" evidence="11">
    <location>
        <begin position="136"/>
        <end position="152"/>
    </location>
</feature>
<evidence type="ECO:0000259" key="11">
    <source>
        <dbReference type="PROSITE" id="PS00907"/>
    </source>
</evidence>
<evidence type="ECO:0000256" key="5">
    <source>
        <dbReference type="ARBA" id="ARBA00023239"/>
    </source>
</evidence>
<evidence type="ECO:0000313" key="13">
    <source>
        <dbReference type="Proteomes" id="UP000007460"/>
    </source>
</evidence>
<evidence type="ECO:0000256" key="1">
    <source>
        <dbReference type="ARBA" id="ARBA00004804"/>
    </source>
</evidence>
<evidence type="ECO:0000256" key="6">
    <source>
        <dbReference type="ARBA" id="ARBA00023244"/>
    </source>
</evidence>
<dbReference type="EMBL" id="CP001751">
    <property type="protein sequence ID" value="ADE39884.1"/>
    <property type="molecule type" value="Genomic_DNA"/>
</dbReference>
<dbReference type="RefSeq" id="WP_013046511.1">
    <property type="nucleotide sequence ID" value="NC_014010.1"/>
</dbReference>
<dbReference type="EC" id="4.1.1.37" evidence="3 7"/>
<comment type="catalytic activity">
    <reaction evidence="7 8">
        <text>uroporphyrinogen III + 4 H(+) = coproporphyrinogen III + 4 CO2</text>
        <dbReference type="Rhea" id="RHEA:19865"/>
        <dbReference type="ChEBI" id="CHEBI:15378"/>
        <dbReference type="ChEBI" id="CHEBI:16526"/>
        <dbReference type="ChEBI" id="CHEBI:57308"/>
        <dbReference type="ChEBI" id="CHEBI:57309"/>
        <dbReference type="EC" id="4.1.1.37"/>
    </reaction>
</comment>
<dbReference type="HAMAP" id="MF_00218">
    <property type="entry name" value="URO_D"/>
    <property type="match status" value="1"/>
</dbReference>
<evidence type="ECO:0000256" key="2">
    <source>
        <dbReference type="ARBA" id="ARBA00009935"/>
    </source>
</evidence>
<evidence type="ECO:0000256" key="4">
    <source>
        <dbReference type="ARBA" id="ARBA00022793"/>
    </source>
</evidence>
<evidence type="ECO:0000256" key="8">
    <source>
        <dbReference type="RuleBase" id="RU000554"/>
    </source>
</evidence>
<feature type="binding site" evidence="7">
    <location>
        <position position="319"/>
    </location>
    <ligand>
        <name>substrate</name>
    </ligand>
</feature>
<dbReference type="OrthoDB" id="9806656at2"/>
<reference evidence="12 13" key="1">
    <citation type="journal article" date="2010" name="J. Bacteriol.">
        <title>Complete genome sequence of "Candidatus Puniceispirillum marinum" IMCC1322, a representative of the SAR116 clade in the Alphaproteobacteria.</title>
        <authorList>
            <person name="Oh H.M."/>
            <person name="Kwon K.K."/>
            <person name="Kang I."/>
            <person name="Kang S.G."/>
            <person name="Lee J.H."/>
            <person name="Kim S.J."/>
            <person name="Cho J.C."/>
        </authorList>
    </citation>
    <scope>NUCLEOTIDE SEQUENCE [LARGE SCALE GENOMIC DNA]</scope>
    <source>
        <strain evidence="12 13">IMCC1322</strain>
    </source>
</reference>
<comment type="function">
    <text evidence="7">Catalyzes the decarboxylation of four acetate groups of uroporphyrinogen-III to yield coproporphyrinogen-III.</text>
</comment>
<keyword evidence="5 7" id="KW-0456">Lyase</keyword>
<dbReference type="InterPro" id="IPR000257">
    <property type="entry name" value="Uroporphyrinogen_deCOase"/>
</dbReference>
<comment type="subunit">
    <text evidence="7">Homodimer.</text>
</comment>
<dbReference type="PROSITE" id="PS00906">
    <property type="entry name" value="UROD_1"/>
    <property type="match status" value="1"/>
</dbReference>
<dbReference type="CDD" id="cd00717">
    <property type="entry name" value="URO-D"/>
    <property type="match status" value="1"/>
</dbReference>
<feature type="site" description="Transition state stabilizer" evidence="7">
    <location>
        <position position="72"/>
    </location>
</feature>
<evidence type="ECO:0000313" key="12">
    <source>
        <dbReference type="EMBL" id="ADE39884.1"/>
    </source>
</evidence>
<dbReference type="Gene3D" id="3.20.20.210">
    <property type="match status" value="1"/>
</dbReference>
<protein>
    <recommendedName>
        <fullName evidence="3 7">Uroporphyrinogen decarboxylase</fullName>
        <shortName evidence="7">UPD</shortName>
        <shortName evidence="7">URO-D</shortName>
        <ecNumber evidence="3 7">4.1.1.37</ecNumber>
    </recommendedName>
</protein>
<dbReference type="AlphaFoldDB" id="D5BUD7"/>
<dbReference type="STRING" id="488538.SAR116_1641"/>
<comment type="caution">
    <text evidence="7">Lacks conserved residue(s) required for the propagation of feature annotation.</text>
</comment>
<feature type="binding site" evidence="7">
    <location>
        <begin position="22"/>
        <end position="26"/>
    </location>
    <ligand>
        <name>substrate</name>
    </ligand>
</feature>
<proteinExistence type="inferred from homology"/>
<comment type="subcellular location">
    <subcellularLocation>
        <location evidence="7">Cytoplasm</location>
    </subcellularLocation>
</comment>
<dbReference type="PANTHER" id="PTHR21091:SF169">
    <property type="entry name" value="UROPORPHYRINOGEN DECARBOXYLASE"/>
    <property type="match status" value="1"/>
</dbReference>
<dbReference type="PROSITE" id="PS00907">
    <property type="entry name" value="UROD_2"/>
    <property type="match status" value="1"/>
</dbReference>